<dbReference type="EMBL" id="JAPQES010000004">
    <property type="protein sequence ID" value="MCY6371264.1"/>
    <property type="molecule type" value="Genomic_DNA"/>
</dbReference>
<dbReference type="EC" id="1.3.1.98" evidence="16"/>
<dbReference type="GO" id="GO:0008762">
    <property type="term" value="F:UDP-N-acetylmuramate dehydrogenase activity"/>
    <property type="evidence" value="ECO:0007669"/>
    <property type="project" value="UniProtKB-EC"/>
</dbReference>
<name>A0ABT4CTI0_9CLOT</name>
<feature type="active site" description="Proton donor" evidence="16">
    <location>
        <position position="227"/>
    </location>
</feature>
<sequence length="307" mass="33862">MVQYNDIINKLKNILDDSDIKVNALMKDYTSFKVGGPADFMVTPRKNEQVKELIDLCRNNNIPYFVFGNGSNLIVRDGGFRGIIINLSELNEVYVEGEKIVAQSGVLLSSVSKTALKQSLKGLEFASGIPGSIGGAVAMNAGAYQGEISQVIESAVIVDKDGNIKKLSKDQLELSYRMSAILKYGYIVLEATFKLEKGDHDTIKDKMDDLNRRRREKQPLEYPSAGSTFKRPVGYFAGKLIQDSDLKGTTVGGAEVSTKHSGFIINKSNATAKDILELIEIVQKTVKKKFNVDLNTEVRIIGEEKNN</sequence>
<dbReference type="HAMAP" id="MF_00037">
    <property type="entry name" value="MurB"/>
    <property type="match status" value="1"/>
</dbReference>
<keyword evidence="8 16" id="KW-0274">FAD</keyword>
<keyword evidence="6 16" id="KW-0132">Cell division</keyword>
<keyword evidence="14 16" id="KW-0961">Cell wall biogenesis/degradation</keyword>
<evidence type="ECO:0000256" key="7">
    <source>
        <dbReference type="ARBA" id="ARBA00022630"/>
    </source>
</evidence>
<dbReference type="Gene3D" id="3.30.43.10">
    <property type="entry name" value="Uridine Diphospho-n-acetylenolpyruvylglucosamine Reductase, domain 2"/>
    <property type="match status" value="1"/>
</dbReference>
<dbReference type="RefSeq" id="WP_268050134.1">
    <property type="nucleotide sequence ID" value="NZ_JAPQES010000004.1"/>
</dbReference>
<feature type="domain" description="FAD-binding PCMH-type" evidence="17">
    <location>
        <begin position="34"/>
        <end position="198"/>
    </location>
</feature>
<dbReference type="Gene3D" id="3.90.78.10">
    <property type="entry name" value="UDP-N-acetylenolpyruvoylglucosamine reductase, C-terminal domain"/>
    <property type="match status" value="1"/>
</dbReference>
<evidence type="ECO:0000256" key="2">
    <source>
        <dbReference type="ARBA" id="ARBA00003921"/>
    </source>
</evidence>
<dbReference type="NCBIfam" id="NF010480">
    <property type="entry name" value="PRK13905.1"/>
    <property type="match status" value="1"/>
</dbReference>
<keyword evidence="5 16" id="KW-0963">Cytoplasm</keyword>
<feature type="active site" evidence="16">
    <location>
        <position position="297"/>
    </location>
</feature>
<proteinExistence type="inferred from homology"/>
<comment type="function">
    <text evidence="2 16">Cell wall formation.</text>
</comment>
<keyword evidence="9 16" id="KW-0521">NADP</keyword>
<reference evidence="18" key="1">
    <citation type="submission" date="2022-12" db="EMBL/GenBank/DDBJ databases">
        <authorList>
            <person name="Wang J."/>
        </authorList>
    </citation>
    <scope>NUCLEOTIDE SEQUENCE</scope>
    <source>
        <strain evidence="18">HY-42-06</strain>
    </source>
</reference>
<evidence type="ECO:0000256" key="10">
    <source>
        <dbReference type="ARBA" id="ARBA00022960"/>
    </source>
</evidence>
<dbReference type="PANTHER" id="PTHR21071">
    <property type="entry name" value="UDP-N-ACETYLENOLPYRUVOYLGLUCOSAMINE REDUCTASE"/>
    <property type="match status" value="1"/>
</dbReference>
<dbReference type="Gene3D" id="3.30.465.10">
    <property type="match status" value="1"/>
</dbReference>
<keyword evidence="11 16" id="KW-0573">Peptidoglycan synthesis</keyword>
<dbReference type="SUPFAM" id="SSF56176">
    <property type="entry name" value="FAD-binding/transporter-associated domain-like"/>
    <property type="match status" value="1"/>
</dbReference>
<dbReference type="NCBIfam" id="TIGR00179">
    <property type="entry name" value="murB"/>
    <property type="match status" value="1"/>
</dbReference>
<evidence type="ECO:0000256" key="3">
    <source>
        <dbReference type="ARBA" id="ARBA00004496"/>
    </source>
</evidence>
<evidence type="ECO:0000256" key="15">
    <source>
        <dbReference type="ARBA" id="ARBA00048914"/>
    </source>
</evidence>
<evidence type="ECO:0000259" key="17">
    <source>
        <dbReference type="PROSITE" id="PS51387"/>
    </source>
</evidence>
<dbReference type="PANTHER" id="PTHR21071:SF4">
    <property type="entry name" value="UDP-N-ACETYLENOLPYRUVOYLGLUCOSAMINE REDUCTASE"/>
    <property type="match status" value="1"/>
</dbReference>
<keyword evidence="13 16" id="KW-0131">Cell cycle</keyword>
<dbReference type="PROSITE" id="PS51387">
    <property type="entry name" value="FAD_PCMH"/>
    <property type="match status" value="1"/>
</dbReference>
<dbReference type="InterPro" id="IPR016169">
    <property type="entry name" value="FAD-bd_PCMH_sub2"/>
</dbReference>
<comment type="catalytic activity">
    <reaction evidence="15 16">
        <text>UDP-N-acetyl-alpha-D-muramate + NADP(+) = UDP-N-acetyl-3-O-(1-carboxyvinyl)-alpha-D-glucosamine + NADPH + H(+)</text>
        <dbReference type="Rhea" id="RHEA:12248"/>
        <dbReference type="ChEBI" id="CHEBI:15378"/>
        <dbReference type="ChEBI" id="CHEBI:57783"/>
        <dbReference type="ChEBI" id="CHEBI:58349"/>
        <dbReference type="ChEBI" id="CHEBI:68483"/>
        <dbReference type="ChEBI" id="CHEBI:70757"/>
        <dbReference type="EC" id="1.3.1.98"/>
    </reaction>
</comment>
<evidence type="ECO:0000313" key="18">
    <source>
        <dbReference type="EMBL" id="MCY6371264.1"/>
    </source>
</evidence>
<dbReference type="InterPro" id="IPR006094">
    <property type="entry name" value="Oxid_FAD_bind_N"/>
</dbReference>
<evidence type="ECO:0000256" key="5">
    <source>
        <dbReference type="ARBA" id="ARBA00022490"/>
    </source>
</evidence>
<comment type="pathway">
    <text evidence="4 16">Cell wall biogenesis; peptidoglycan biosynthesis.</text>
</comment>
<evidence type="ECO:0000256" key="4">
    <source>
        <dbReference type="ARBA" id="ARBA00004752"/>
    </source>
</evidence>
<evidence type="ECO:0000256" key="9">
    <source>
        <dbReference type="ARBA" id="ARBA00022857"/>
    </source>
</evidence>
<gene>
    <name evidence="16 18" type="primary">murB</name>
    <name evidence="18" type="ORF">OXH55_11510</name>
</gene>
<comment type="caution">
    <text evidence="18">The sequence shown here is derived from an EMBL/GenBank/DDBJ whole genome shotgun (WGS) entry which is preliminary data.</text>
</comment>
<dbReference type="InterPro" id="IPR016166">
    <property type="entry name" value="FAD-bd_PCMH"/>
</dbReference>
<evidence type="ECO:0000256" key="6">
    <source>
        <dbReference type="ARBA" id="ARBA00022618"/>
    </source>
</evidence>
<evidence type="ECO:0000256" key="14">
    <source>
        <dbReference type="ARBA" id="ARBA00023316"/>
    </source>
</evidence>
<evidence type="ECO:0000256" key="8">
    <source>
        <dbReference type="ARBA" id="ARBA00022827"/>
    </source>
</evidence>
<keyword evidence="7 16" id="KW-0285">Flavoprotein</keyword>
<dbReference type="Pfam" id="PF02873">
    <property type="entry name" value="MurB_C"/>
    <property type="match status" value="1"/>
</dbReference>
<dbReference type="InterPro" id="IPR036635">
    <property type="entry name" value="MurB_C_sf"/>
</dbReference>
<comment type="similarity">
    <text evidence="16">Belongs to the MurB family.</text>
</comment>
<dbReference type="InterPro" id="IPR016167">
    <property type="entry name" value="FAD-bd_PCMH_sub1"/>
</dbReference>
<evidence type="ECO:0000256" key="12">
    <source>
        <dbReference type="ARBA" id="ARBA00023002"/>
    </source>
</evidence>
<evidence type="ECO:0000256" key="16">
    <source>
        <dbReference type="HAMAP-Rule" id="MF_00037"/>
    </source>
</evidence>
<feature type="active site" evidence="16">
    <location>
        <position position="177"/>
    </location>
</feature>
<evidence type="ECO:0000256" key="13">
    <source>
        <dbReference type="ARBA" id="ARBA00023306"/>
    </source>
</evidence>
<dbReference type="Pfam" id="PF01565">
    <property type="entry name" value="FAD_binding_4"/>
    <property type="match status" value="1"/>
</dbReference>
<comment type="subcellular location">
    <subcellularLocation>
        <location evidence="3 16">Cytoplasm</location>
    </subcellularLocation>
</comment>
<dbReference type="SUPFAM" id="SSF56194">
    <property type="entry name" value="Uridine diphospho-N-Acetylenolpyruvylglucosamine reductase, MurB, C-terminal domain"/>
    <property type="match status" value="1"/>
</dbReference>
<dbReference type="Proteomes" id="UP001079657">
    <property type="component" value="Unassembled WGS sequence"/>
</dbReference>
<evidence type="ECO:0000313" key="19">
    <source>
        <dbReference type="Proteomes" id="UP001079657"/>
    </source>
</evidence>
<evidence type="ECO:0000256" key="1">
    <source>
        <dbReference type="ARBA" id="ARBA00001974"/>
    </source>
</evidence>
<dbReference type="InterPro" id="IPR036318">
    <property type="entry name" value="FAD-bd_PCMH-like_sf"/>
</dbReference>
<comment type="cofactor">
    <cofactor evidence="1 16">
        <name>FAD</name>
        <dbReference type="ChEBI" id="CHEBI:57692"/>
    </cofactor>
</comment>
<dbReference type="InterPro" id="IPR011601">
    <property type="entry name" value="MurB_C"/>
</dbReference>
<accession>A0ABT4CTI0</accession>
<keyword evidence="10 16" id="KW-0133">Cell shape</keyword>
<organism evidence="18 19">
    <name type="scientific">Clostridium ganghwense</name>
    <dbReference type="NCBI Taxonomy" id="312089"/>
    <lineage>
        <taxon>Bacteria</taxon>
        <taxon>Bacillati</taxon>
        <taxon>Bacillota</taxon>
        <taxon>Clostridia</taxon>
        <taxon>Eubacteriales</taxon>
        <taxon>Clostridiaceae</taxon>
        <taxon>Clostridium</taxon>
    </lineage>
</organism>
<keyword evidence="12 16" id="KW-0560">Oxidoreductase</keyword>
<keyword evidence="19" id="KW-1185">Reference proteome</keyword>
<protein>
    <recommendedName>
        <fullName evidence="16">UDP-N-acetylenolpyruvoylglucosamine reductase</fullName>
        <ecNumber evidence="16">1.3.1.98</ecNumber>
    </recommendedName>
    <alternativeName>
        <fullName evidence="16">UDP-N-acetylmuramate dehydrogenase</fullName>
    </alternativeName>
</protein>
<dbReference type="InterPro" id="IPR003170">
    <property type="entry name" value="MurB"/>
</dbReference>
<evidence type="ECO:0000256" key="11">
    <source>
        <dbReference type="ARBA" id="ARBA00022984"/>
    </source>
</evidence>